<accession>A0A913ZBM9</accession>
<dbReference type="SUPFAM" id="SSF57424">
    <property type="entry name" value="LDL receptor-like module"/>
    <property type="match status" value="6"/>
</dbReference>
<reference evidence="12" key="1">
    <citation type="submission" date="2022-11" db="UniProtKB">
        <authorList>
            <consortium name="EnsemblMetazoa"/>
        </authorList>
    </citation>
    <scope>IDENTIFICATION</scope>
</reference>
<evidence type="ECO:0000256" key="7">
    <source>
        <dbReference type="ARBA" id="ARBA00023136"/>
    </source>
</evidence>
<dbReference type="InterPro" id="IPR023415">
    <property type="entry name" value="LDLR_class-A_CS"/>
</dbReference>
<keyword evidence="4 11" id="KW-0732">Signal</keyword>
<name>A0A913ZBM9_PATMI</name>
<keyword evidence="8 10" id="KW-1015">Disulfide bond</keyword>
<evidence type="ECO:0000256" key="6">
    <source>
        <dbReference type="ARBA" id="ARBA00022989"/>
    </source>
</evidence>
<dbReference type="InterPro" id="IPR050685">
    <property type="entry name" value="LDLR"/>
</dbReference>
<proteinExistence type="predicted"/>
<dbReference type="Pfam" id="PF00057">
    <property type="entry name" value="Ldl_recept_a"/>
    <property type="match status" value="4"/>
</dbReference>
<dbReference type="AlphaFoldDB" id="A0A913ZBM9"/>
<evidence type="ECO:0000256" key="10">
    <source>
        <dbReference type="PROSITE-ProRule" id="PRU00124"/>
    </source>
</evidence>
<feature type="chain" id="PRO_5037747078" evidence="11">
    <location>
        <begin position="31"/>
        <end position="417"/>
    </location>
</feature>
<dbReference type="EnsemblMetazoa" id="XM_038193260.1">
    <property type="protein sequence ID" value="XP_038049188.1"/>
    <property type="gene ID" value="LOC119722867"/>
</dbReference>
<sequence>MSGYVLKSRTLSLASIWLVLAGLCSGGVSAIWFGRPGEGWTRNRAIWVKPQVEVGLEDRAQYPDTVVDRDYWPTEDEEDDKRNGQLSSQVLFNLIRGKGRSSTTKRSAECESNEFRCSEGSCIPKELKCNGVPDCPQGTDEQECQFPARREMPPPSDRRVAHYPIAGHAAAQQELKRFHDCVQKLIYGLRIAGPFTRSKQCEVGYSRCALQTQCYDSRYACDGYIDCVDASDEMECASTPCPAAGYTKCANGWQCFDATHTCDGLVDCVDGSDERNCGNRECLGLDQIKCGDGKQCYRADFRCDGIIDCTDGTDENNCSMYQCGSGFRKCANGLQCFNTSLQCDGIAQCVDGSDEANCPAQGNNSASPNTSFSGAPEWSCQHHSCADGSKCYLNNLRCDGIPACDDGSDEWDCGKRD</sequence>
<keyword evidence="3" id="KW-0812">Transmembrane</keyword>
<evidence type="ECO:0000313" key="13">
    <source>
        <dbReference type="Proteomes" id="UP000887568"/>
    </source>
</evidence>
<dbReference type="GO" id="GO:0016192">
    <property type="term" value="P:vesicle-mediated transport"/>
    <property type="evidence" value="ECO:0007669"/>
    <property type="project" value="UniProtKB-ARBA"/>
</dbReference>
<dbReference type="Proteomes" id="UP000887568">
    <property type="component" value="Unplaced"/>
</dbReference>
<keyword evidence="9" id="KW-0325">Glycoprotein</keyword>
<dbReference type="OrthoDB" id="10062665at2759"/>
<dbReference type="GO" id="GO:0012505">
    <property type="term" value="C:endomembrane system"/>
    <property type="evidence" value="ECO:0007669"/>
    <property type="project" value="UniProtKB-SubCell"/>
</dbReference>
<dbReference type="PROSITE" id="PS50068">
    <property type="entry name" value="LDLRA_2"/>
    <property type="match status" value="6"/>
</dbReference>
<keyword evidence="5" id="KW-0677">Repeat</keyword>
<evidence type="ECO:0000256" key="1">
    <source>
        <dbReference type="ARBA" id="ARBA00004167"/>
    </source>
</evidence>
<keyword evidence="13" id="KW-1185">Reference proteome</keyword>
<dbReference type="PRINTS" id="PR00261">
    <property type="entry name" value="LDLRECEPTOR"/>
</dbReference>
<evidence type="ECO:0000256" key="2">
    <source>
        <dbReference type="ARBA" id="ARBA00004308"/>
    </source>
</evidence>
<evidence type="ECO:0000256" key="8">
    <source>
        <dbReference type="ARBA" id="ARBA00023157"/>
    </source>
</evidence>
<feature type="disulfide bond" evidence="10">
    <location>
        <begin position="262"/>
        <end position="277"/>
    </location>
</feature>
<dbReference type="CDD" id="cd00112">
    <property type="entry name" value="LDLa"/>
    <property type="match status" value="6"/>
</dbReference>
<feature type="disulfide bond" evidence="10">
    <location>
        <begin position="110"/>
        <end position="122"/>
    </location>
</feature>
<comment type="subcellular location">
    <subcellularLocation>
        <location evidence="2">Endomembrane system</location>
    </subcellularLocation>
    <subcellularLocation>
        <location evidence="1">Membrane</location>
        <topology evidence="1">Single-pass membrane protein</topology>
    </subcellularLocation>
</comment>
<evidence type="ECO:0000256" key="11">
    <source>
        <dbReference type="SAM" id="SignalP"/>
    </source>
</evidence>
<evidence type="ECO:0000256" key="9">
    <source>
        <dbReference type="ARBA" id="ARBA00023180"/>
    </source>
</evidence>
<feature type="signal peptide" evidence="11">
    <location>
        <begin position="1"/>
        <end position="30"/>
    </location>
</feature>
<dbReference type="PANTHER" id="PTHR24270">
    <property type="entry name" value="LOW-DENSITY LIPOPROTEIN RECEPTOR-RELATED"/>
    <property type="match status" value="1"/>
</dbReference>
<feature type="disulfide bond" evidence="10">
    <location>
        <begin position="117"/>
        <end position="135"/>
    </location>
</feature>
<dbReference type="FunFam" id="4.10.400.10:FF:000034">
    <property type="entry name" value="Low-density lipoprotein receptor-related protein 2"/>
    <property type="match status" value="1"/>
</dbReference>
<feature type="disulfide bond" evidence="10">
    <location>
        <begin position="398"/>
        <end position="413"/>
    </location>
</feature>
<comment type="caution">
    <text evidence="10">Lacks conserved residue(s) required for the propagation of feature annotation.</text>
</comment>
<dbReference type="InterPro" id="IPR036055">
    <property type="entry name" value="LDL_receptor-like_sf"/>
</dbReference>
<dbReference type="SMART" id="SM00192">
    <property type="entry name" value="LDLa"/>
    <property type="match status" value="6"/>
</dbReference>
<feature type="disulfide bond" evidence="10">
    <location>
        <begin position="129"/>
        <end position="144"/>
    </location>
</feature>
<evidence type="ECO:0000256" key="4">
    <source>
        <dbReference type="ARBA" id="ARBA00022729"/>
    </source>
</evidence>
<evidence type="ECO:0000256" key="5">
    <source>
        <dbReference type="ARBA" id="ARBA00022737"/>
    </source>
</evidence>
<dbReference type="PROSITE" id="PS01209">
    <property type="entry name" value="LDLRA_1"/>
    <property type="match status" value="1"/>
</dbReference>
<evidence type="ECO:0000313" key="12">
    <source>
        <dbReference type="EnsemblMetazoa" id="XP_038049188.1"/>
    </source>
</evidence>
<dbReference type="OMA" id="HADEANC"/>
<dbReference type="GO" id="GO:0005886">
    <property type="term" value="C:plasma membrane"/>
    <property type="evidence" value="ECO:0007669"/>
    <property type="project" value="TreeGrafter"/>
</dbReference>
<organism evidence="12 13">
    <name type="scientific">Patiria miniata</name>
    <name type="common">Bat star</name>
    <name type="synonym">Asterina miniata</name>
    <dbReference type="NCBI Taxonomy" id="46514"/>
    <lineage>
        <taxon>Eukaryota</taxon>
        <taxon>Metazoa</taxon>
        <taxon>Echinodermata</taxon>
        <taxon>Eleutherozoa</taxon>
        <taxon>Asterozoa</taxon>
        <taxon>Asteroidea</taxon>
        <taxon>Valvatacea</taxon>
        <taxon>Valvatida</taxon>
        <taxon>Asterinidae</taxon>
        <taxon>Patiria</taxon>
    </lineage>
</organism>
<keyword evidence="7" id="KW-0472">Membrane</keyword>
<dbReference type="GeneID" id="119722867"/>
<dbReference type="Gene3D" id="4.10.400.10">
    <property type="entry name" value="Low-density Lipoprotein Receptor"/>
    <property type="match status" value="6"/>
</dbReference>
<protein>
    <submittedName>
        <fullName evidence="12">Uncharacterized protein</fullName>
    </submittedName>
</protein>
<feature type="disulfide bond" evidence="10">
    <location>
        <begin position="303"/>
        <end position="318"/>
    </location>
</feature>
<dbReference type="RefSeq" id="XP_038049188.1">
    <property type="nucleotide sequence ID" value="XM_038193260.1"/>
</dbReference>
<feature type="disulfide bond" evidence="10">
    <location>
        <begin position="221"/>
        <end position="236"/>
    </location>
</feature>
<keyword evidence="6" id="KW-1133">Transmembrane helix</keyword>
<feature type="disulfide bond" evidence="10">
    <location>
        <begin position="343"/>
        <end position="358"/>
    </location>
</feature>
<dbReference type="InterPro" id="IPR002172">
    <property type="entry name" value="LDrepeatLR_classA_rpt"/>
</dbReference>
<evidence type="ECO:0000256" key="3">
    <source>
        <dbReference type="ARBA" id="ARBA00022692"/>
    </source>
</evidence>